<comment type="caution">
    <text evidence="2">The sequence shown here is derived from an EMBL/GenBank/DDBJ whole genome shotgun (WGS) entry which is preliminary data.</text>
</comment>
<protein>
    <submittedName>
        <fullName evidence="2">Uncharacterized protein</fullName>
    </submittedName>
</protein>
<organism evidence="2 3">
    <name type="scientific">Ridgeia piscesae</name>
    <name type="common">Tubeworm</name>
    <dbReference type="NCBI Taxonomy" id="27915"/>
    <lineage>
        <taxon>Eukaryota</taxon>
        <taxon>Metazoa</taxon>
        <taxon>Spiralia</taxon>
        <taxon>Lophotrochozoa</taxon>
        <taxon>Annelida</taxon>
        <taxon>Polychaeta</taxon>
        <taxon>Sedentaria</taxon>
        <taxon>Canalipalpata</taxon>
        <taxon>Sabellida</taxon>
        <taxon>Siboglinidae</taxon>
        <taxon>Ridgeia</taxon>
    </lineage>
</organism>
<proteinExistence type="predicted"/>
<dbReference type="Proteomes" id="UP001209878">
    <property type="component" value="Unassembled WGS sequence"/>
</dbReference>
<feature type="chain" id="PRO_5042104488" evidence="1">
    <location>
        <begin position="24"/>
        <end position="142"/>
    </location>
</feature>
<accession>A0AAD9KSM7</accession>
<sequence length="142" mass="15755">MAAVKKLLVVFAICCLFVAFVAASGDDDDDDDDVTVAPPPVRWLVGASLVMVDHFEIDISVKHFAIYCVYDRGYGKIRLKLNSKGPVQKVVNNACVRCFDCMAWGMHCEEFADMYVPYSPVQSYISSTRLHIETATMCACTV</sequence>
<keyword evidence="1" id="KW-0732">Signal</keyword>
<dbReference type="EMBL" id="JAODUO010000651">
    <property type="protein sequence ID" value="KAK2176600.1"/>
    <property type="molecule type" value="Genomic_DNA"/>
</dbReference>
<evidence type="ECO:0000256" key="1">
    <source>
        <dbReference type="SAM" id="SignalP"/>
    </source>
</evidence>
<evidence type="ECO:0000313" key="2">
    <source>
        <dbReference type="EMBL" id="KAK2176600.1"/>
    </source>
</evidence>
<name>A0AAD9KSM7_RIDPI</name>
<keyword evidence="3" id="KW-1185">Reference proteome</keyword>
<evidence type="ECO:0000313" key="3">
    <source>
        <dbReference type="Proteomes" id="UP001209878"/>
    </source>
</evidence>
<feature type="signal peptide" evidence="1">
    <location>
        <begin position="1"/>
        <end position="23"/>
    </location>
</feature>
<gene>
    <name evidence="2" type="ORF">NP493_652g00011</name>
</gene>
<reference evidence="2" key="1">
    <citation type="journal article" date="2023" name="Mol. Biol. Evol.">
        <title>Third-Generation Sequencing Reveals the Adaptive Role of the Epigenome in Three Deep-Sea Polychaetes.</title>
        <authorList>
            <person name="Perez M."/>
            <person name="Aroh O."/>
            <person name="Sun Y."/>
            <person name="Lan Y."/>
            <person name="Juniper S.K."/>
            <person name="Young C.R."/>
            <person name="Angers B."/>
            <person name="Qian P.Y."/>
        </authorList>
    </citation>
    <scope>NUCLEOTIDE SEQUENCE</scope>
    <source>
        <strain evidence="2">R07B-5</strain>
    </source>
</reference>
<dbReference type="AlphaFoldDB" id="A0AAD9KSM7"/>